<dbReference type="InterPro" id="IPR003423">
    <property type="entry name" value="OMP_efflux"/>
</dbReference>
<dbReference type="STRING" id="1194090.SAMN05443144_105214"/>
<evidence type="ECO:0000256" key="3">
    <source>
        <dbReference type="ARBA" id="ARBA00022448"/>
    </source>
</evidence>
<dbReference type="GO" id="GO:0015288">
    <property type="term" value="F:porin activity"/>
    <property type="evidence" value="ECO:0007669"/>
    <property type="project" value="TreeGrafter"/>
</dbReference>
<dbReference type="AlphaFoldDB" id="A0A1M4Z0Q2"/>
<keyword evidence="9" id="KW-1185">Reference proteome</keyword>
<evidence type="ECO:0000256" key="6">
    <source>
        <dbReference type="ARBA" id="ARBA00023136"/>
    </source>
</evidence>
<evidence type="ECO:0000256" key="5">
    <source>
        <dbReference type="ARBA" id="ARBA00022692"/>
    </source>
</evidence>
<reference evidence="8 9" key="1">
    <citation type="submission" date="2016-11" db="EMBL/GenBank/DDBJ databases">
        <authorList>
            <person name="Jaros S."/>
            <person name="Januszkiewicz K."/>
            <person name="Wedrychowicz H."/>
        </authorList>
    </citation>
    <scope>NUCLEOTIDE SEQUENCE [LARGE SCALE GENOMIC DNA]</scope>
    <source>
        <strain evidence="8 9">DSM 21986</strain>
    </source>
</reference>
<keyword evidence="6" id="KW-0472">Membrane</keyword>
<evidence type="ECO:0000313" key="9">
    <source>
        <dbReference type="Proteomes" id="UP000184041"/>
    </source>
</evidence>
<dbReference type="GO" id="GO:0009279">
    <property type="term" value="C:cell outer membrane"/>
    <property type="evidence" value="ECO:0007669"/>
    <property type="project" value="UniProtKB-SubCell"/>
</dbReference>
<keyword evidence="3" id="KW-0813">Transport</keyword>
<dbReference type="RefSeq" id="WP_073061147.1">
    <property type="nucleotide sequence ID" value="NZ_FQUS01000005.1"/>
</dbReference>
<accession>A0A1M4Z0Q2</accession>
<dbReference type="GO" id="GO:1990281">
    <property type="term" value="C:efflux pump complex"/>
    <property type="evidence" value="ECO:0007669"/>
    <property type="project" value="TreeGrafter"/>
</dbReference>
<comment type="similarity">
    <text evidence="2">Belongs to the outer membrane factor (OMF) (TC 1.B.17) family.</text>
</comment>
<dbReference type="Gene3D" id="1.20.1600.10">
    <property type="entry name" value="Outer membrane efflux proteins (OEP)"/>
    <property type="match status" value="1"/>
</dbReference>
<keyword evidence="7" id="KW-0998">Cell outer membrane</keyword>
<gene>
    <name evidence="8" type="ORF">SAMN05443144_105214</name>
</gene>
<evidence type="ECO:0000256" key="7">
    <source>
        <dbReference type="ARBA" id="ARBA00023237"/>
    </source>
</evidence>
<dbReference type="Pfam" id="PF02321">
    <property type="entry name" value="OEP"/>
    <property type="match status" value="2"/>
</dbReference>
<evidence type="ECO:0000256" key="2">
    <source>
        <dbReference type="ARBA" id="ARBA00007613"/>
    </source>
</evidence>
<name>A0A1M4Z0Q2_9BACT</name>
<comment type="subcellular location">
    <subcellularLocation>
        <location evidence="1">Cell outer membrane</location>
    </subcellularLocation>
</comment>
<dbReference type="OrthoDB" id="1680428at2"/>
<keyword evidence="5" id="KW-0812">Transmembrane</keyword>
<proteinExistence type="inferred from homology"/>
<evidence type="ECO:0000256" key="4">
    <source>
        <dbReference type="ARBA" id="ARBA00022452"/>
    </source>
</evidence>
<dbReference type="InterPro" id="IPR051906">
    <property type="entry name" value="TolC-like"/>
</dbReference>
<dbReference type="GO" id="GO:0015562">
    <property type="term" value="F:efflux transmembrane transporter activity"/>
    <property type="evidence" value="ECO:0007669"/>
    <property type="project" value="InterPro"/>
</dbReference>
<protein>
    <submittedName>
        <fullName evidence="8">Outer membrane protein TolC</fullName>
    </submittedName>
</protein>
<dbReference type="EMBL" id="FQUS01000005">
    <property type="protein sequence ID" value="SHF11639.1"/>
    <property type="molecule type" value="Genomic_DNA"/>
</dbReference>
<dbReference type="Proteomes" id="UP000184041">
    <property type="component" value="Unassembled WGS sequence"/>
</dbReference>
<evidence type="ECO:0000313" key="8">
    <source>
        <dbReference type="EMBL" id="SHF11639.1"/>
    </source>
</evidence>
<dbReference type="SUPFAM" id="SSF56954">
    <property type="entry name" value="Outer membrane efflux proteins (OEP)"/>
    <property type="match status" value="1"/>
</dbReference>
<dbReference type="PANTHER" id="PTHR30026:SF20">
    <property type="entry name" value="OUTER MEMBRANE PROTEIN TOLC"/>
    <property type="match status" value="1"/>
</dbReference>
<sequence>MNKIIFAPLIVLLSLLLISPLAVKGQTNDSTLVLDELIQKVLVQNPELQSSFQGWEASKTRISQQEALPDPTLGLNLMNLPVNSFALDQEPMTGKQISLMQPFPFPGKLGLKGDIARSESDITLHQYQELKNQLIKKTKQAYYDLYYIDQALATVAGNQELLREFVEIAETRYGVGKGIQQDVLRAQVALSKMIDRELKLRQQREAMQAQINTLINQPADAPLGRALASEPKPEEYELSSLIQQADSTSPMLSAWKTAVKQSGQQVDLAQKDRYPDFAVGLAYTQRNELQNGMAGYDFVSAMFNVKIPLFYNKKQDKKVQETRIRQSSVEYRYRNVANSVEQMLQQSLTNLEKHRRLVDLYKTGIIPQAEESLESSMAGYQNDKVDFLSLLDSELTLFEFRLDYHRFVADYHKAVAELEALTGTDL</sequence>
<dbReference type="PANTHER" id="PTHR30026">
    <property type="entry name" value="OUTER MEMBRANE PROTEIN TOLC"/>
    <property type="match status" value="1"/>
</dbReference>
<organism evidence="8 9">
    <name type="scientific">Fodinibius roseus</name>
    <dbReference type="NCBI Taxonomy" id="1194090"/>
    <lineage>
        <taxon>Bacteria</taxon>
        <taxon>Pseudomonadati</taxon>
        <taxon>Balneolota</taxon>
        <taxon>Balneolia</taxon>
        <taxon>Balneolales</taxon>
        <taxon>Balneolaceae</taxon>
        <taxon>Fodinibius</taxon>
    </lineage>
</organism>
<keyword evidence="4" id="KW-1134">Transmembrane beta strand</keyword>
<evidence type="ECO:0000256" key="1">
    <source>
        <dbReference type="ARBA" id="ARBA00004442"/>
    </source>
</evidence>